<feature type="transmembrane region" description="Helical" evidence="1">
    <location>
        <begin position="21"/>
        <end position="47"/>
    </location>
</feature>
<evidence type="ECO:0000256" key="1">
    <source>
        <dbReference type="SAM" id="Phobius"/>
    </source>
</evidence>
<proteinExistence type="predicted"/>
<dbReference type="PANTHER" id="PTHR31852">
    <property type="entry name" value="LATE EMBRYOGENESIS ABUNDANT (LEA) HYDROXYPROLINE-RICH GLYCOPROTEIN FAMILY"/>
    <property type="match status" value="1"/>
</dbReference>
<organism evidence="3 4">
    <name type="scientific">Zostera marina</name>
    <name type="common">Eelgrass</name>
    <dbReference type="NCBI Taxonomy" id="29655"/>
    <lineage>
        <taxon>Eukaryota</taxon>
        <taxon>Viridiplantae</taxon>
        <taxon>Streptophyta</taxon>
        <taxon>Embryophyta</taxon>
        <taxon>Tracheophyta</taxon>
        <taxon>Spermatophyta</taxon>
        <taxon>Magnoliopsida</taxon>
        <taxon>Liliopsida</taxon>
        <taxon>Zosteraceae</taxon>
        <taxon>Zostera</taxon>
    </lineage>
</organism>
<sequence>MTTVAEKSFTGIARLQKPRRMVLCGGCFVVFIVVAVVILVILGLTVFKVRGPEMKVNSITIHPDTGNSNTTTNSSSSTNVTVIVDVSVRNPNLVTYYFRKSKTSLYYKNTSIGVSIWSDGKASGRKTYRRNVTIDLPEDGLLSMLIEGDALSHDTLLIDGATKVGGHVKILGLIRHHVDVAMNCTVKVGVFNLTIVDQTCRQRVWI</sequence>
<dbReference type="InterPro" id="IPR004864">
    <property type="entry name" value="LEA_2"/>
</dbReference>
<dbReference type="OrthoDB" id="764273at2759"/>
<dbReference type="Pfam" id="PF03168">
    <property type="entry name" value="LEA_2"/>
    <property type="match status" value="1"/>
</dbReference>
<dbReference type="EMBL" id="LFYR01001841">
    <property type="protein sequence ID" value="KMZ58966.1"/>
    <property type="molecule type" value="Genomic_DNA"/>
</dbReference>
<evidence type="ECO:0000313" key="3">
    <source>
        <dbReference type="EMBL" id="KMZ58966.1"/>
    </source>
</evidence>
<keyword evidence="1" id="KW-0472">Membrane</keyword>
<keyword evidence="1" id="KW-0812">Transmembrane</keyword>
<accession>A0A0K9NQC0</accession>
<dbReference type="AlphaFoldDB" id="A0A0K9NQC0"/>
<gene>
    <name evidence="3" type="ORF">ZOSMA_71G00400</name>
</gene>
<evidence type="ECO:0000313" key="4">
    <source>
        <dbReference type="Proteomes" id="UP000036987"/>
    </source>
</evidence>
<dbReference type="OMA" id="PIIEMNG"/>
<keyword evidence="1" id="KW-1133">Transmembrane helix</keyword>
<protein>
    <submittedName>
        <fullName evidence="3">Harpin-induced like protein 33</fullName>
    </submittedName>
</protein>
<reference evidence="4" key="1">
    <citation type="journal article" date="2016" name="Nature">
        <title>The genome of the seagrass Zostera marina reveals angiosperm adaptation to the sea.</title>
        <authorList>
            <person name="Olsen J.L."/>
            <person name="Rouze P."/>
            <person name="Verhelst B."/>
            <person name="Lin Y.-C."/>
            <person name="Bayer T."/>
            <person name="Collen J."/>
            <person name="Dattolo E."/>
            <person name="De Paoli E."/>
            <person name="Dittami S."/>
            <person name="Maumus F."/>
            <person name="Michel G."/>
            <person name="Kersting A."/>
            <person name="Lauritano C."/>
            <person name="Lohaus R."/>
            <person name="Toepel M."/>
            <person name="Tonon T."/>
            <person name="Vanneste K."/>
            <person name="Amirebrahimi M."/>
            <person name="Brakel J."/>
            <person name="Bostroem C."/>
            <person name="Chovatia M."/>
            <person name="Grimwood J."/>
            <person name="Jenkins J.W."/>
            <person name="Jueterbock A."/>
            <person name="Mraz A."/>
            <person name="Stam W.T."/>
            <person name="Tice H."/>
            <person name="Bornberg-Bauer E."/>
            <person name="Green P.J."/>
            <person name="Pearson G.A."/>
            <person name="Procaccini G."/>
            <person name="Duarte C.M."/>
            <person name="Schmutz J."/>
            <person name="Reusch T.B.H."/>
            <person name="Van de Peer Y."/>
        </authorList>
    </citation>
    <scope>NUCLEOTIDE SEQUENCE [LARGE SCALE GENOMIC DNA]</scope>
    <source>
        <strain evidence="4">cv. Finnish</strain>
    </source>
</reference>
<dbReference type="InterPro" id="IPR055301">
    <property type="entry name" value="Lea14-like_2"/>
</dbReference>
<comment type="caution">
    <text evidence="3">The sequence shown here is derived from an EMBL/GenBank/DDBJ whole genome shotgun (WGS) entry which is preliminary data.</text>
</comment>
<name>A0A0K9NQC0_ZOSMR</name>
<feature type="domain" description="Late embryogenesis abundant protein LEA-2 subgroup" evidence="2">
    <location>
        <begin position="86"/>
        <end position="184"/>
    </location>
</feature>
<dbReference type="Proteomes" id="UP000036987">
    <property type="component" value="Unassembled WGS sequence"/>
</dbReference>
<evidence type="ECO:0000259" key="2">
    <source>
        <dbReference type="Pfam" id="PF03168"/>
    </source>
</evidence>
<keyword evidence="4" id="KW-1185">Reference proteome</keyword>